<organism evidence="1 2">
    <name type="scientific">Bondarzewia mesenterica</name>
    <dbReference type="NCBI Taxonomy" id="1095465"/>
    <lineage>
        <taxon>Eukaryota</taxon>
        <taxon>Fungi</taxon>
        <taxon>Dikarya</taxon>
        <taxon>Basidiomycota</taxon>
        <taxon>Agaricomycotina</taxon>
        <taxon>Agaricomycetes</taxon>
        <taxon>Russulales</taxon>
        <taxon>Bondarzewiaceae</taxon>
        <taxon>Bondarzewia</taxon>
    </lineage>
</organism>
<sequence>MDEESVDRPVLLPRWGHQSQSRGIPGLQRIVLQACARTDRISSLRSIRLDSRRDVGMHVTSRGMFVGLTMDGLADGSDSGRNVPSPLCRFLVQFFVSLVFSSAHLSNRRALQFLPERNGPPAPSRQMGQVPLSLSLAHVHIRDGTFASAGRRVGRV</sequence>
<proteinExistence type="predicted"/>
<reference evidence="1 2" key="1">
    <citation type="submission" date="2019-02" db="EMBL/GenBank/DDBJ databases">
        <title>Genome sequencing of the rare red list fungi Bondarzewia mesenterica.</title>
        <authorList>
            <person name="Buettner E."/>
            <person name="Kellner H."/>
        </authorList>
    </citation>
    <scope>NUCLEOTIDE SEQUENCE [LARGE SCALE GENOMIC DNA]</scope>
    <source>
        <strain evidence="1 2">DSM 108281</strain>
    </source>
</reference>
<evidence type="ECO:0000313" key="1">
    <source>
        <dbReference type="EMBL" id="THH15398.1"/>
    </source>
</evidence>
<dbReference type="EMBL" id="SGPL01000212">
    <property type="protein sequence ID" value="THH15398.1"/>
    <property type="molecule type" value="Genomic_DNA"/>
</dbReference>
<dbReference type="Proteomes" id="UP000310158">
    <property type="component" value="Unassembled WGS sequence"/>
</dbReference>
<gene>
    <name evidence="1" type="ORF">EW146_g5067</name>
</gene>
<keyword evidence="2" id="KW-1185">Reference proteome</keyword>
<dbReference type="AlphaFoldDB" id="A0A4S4LUE3"/>
<evidence type="ECO:0000313" key="2">
    <source>
        <dbReference type="Proteomes" id="UP000310158"/>
    </source>
</evidence>
<name>A0A4S4LUE3_9AGAM</name>
<comment type="caution">
    <text evidence="1">The sequence shown here is derived from an EMBL/GenBank/DDBJ whole genome shotgun (WGS) entry which is preliminary data.</text>
</comment>
<protein>
    <submittedName>
        <fullName evidence="1">Uncharacterized protein</fullName>
    </submittedName>
</protein>
<accession>A0A4S4LUE3</accession>